<dbReference type="Pfam" id="PF02535">
    <property type="entry name" value="Zip"/>
    <property type="match status" value="1"/>
</dbReference>
<reference evidence="7 8" key="1">
    <citation type="submission" date="2020-04" db="EMBL/GenBank/DDBJ databases">
        <authorList>
            <person name="Alioto T."/>
            <person name="Alioto T."/>
            <person name="Gomez Garrido J."/>
        </authorList>
    </citation>
    <scope>NUCLEOTIDE SEQUENCE [LARGE SCALE GENOMIC DNA]</scope>
</reference>
<dbReference type="GO" id="GO:0005886">
    <property type="term" value="C:plasma membrane"/>
    <property type="evidence" value="ECO:0007669"/>
    <property type="project" value="TreeGrafter"/>
</dbReference>
<organism evidence="7 8">
    <name type="scientific">Cloeon dipterum</name>
    <dbReference type="NCBI Taxonomy" id="197152"/>
    <lineage>
        <taxon>Eukaryota</taxon>
        <taxon>Metazoa</taxon>
        <taxon>Ecdysozoa</taxon>
        <taxon>Arthropoda</taxon>
        <taxon>Hexapoda</taxon>
        <taxon>Insecta</taxon>
        <taxon>Pterygota</taxon>
        <taxon>Palaeoptera</taxon>
        <taxon>Ephemeroptera</taxon>
        <taxon>Pisciforma</taxon>
        <taxon>Baetidae</taxon>
        <taxon>Cloeon</taxon>
    </lineage>
</organism>
<evidence type="ECO:0008006" key="9">
    <source>
        <dbReference type="Google" id="ProtNLM"/>
    </source>
</evidence>
<proteinExistence type="predicted"/>
<feature type="region of interest" description="Disordered" evidence="5">
    <location>
        <begin position="130"/>
        <end position="159"/>
    </location>
</feature>
<keyword evidence="8" id="KW-1185">Reference proteome</keyword>
<dbReference type="Proteomes" id="UP000494165">
    <property type="component" value="Unassembled WGS sequence"/>
</dbReference>
<accession>A0A8S1CFQ0</accession>
<feature type="transmembrane region" description="Helical" evidence="6">
    <location>
        <begin position="47"/>
        <end position="69"/>
    </location>
</feature>
<comment type="caution">
    <text evidence="7">The sequence shown here is derived from an EMBL/GenBank/DDBJ whole genome shotgun (WGS) entry which is preliminary data.</text>
</comment>
<gene>
    <name evidence="7" type="ORF">CLODIP_2_CD06788</name>
</gene>
<keyword evidence="4 6" id="KW-0472">Membrane</keyword>
<keyword evidence="2 6" id="KW-0812">Transmembrane</keyword>
<feature type="compositionally biased region" description="Basic residues" evidence="5">
    <location>
        <begin position="205"/>
        <end position="214"/>
    </location>
</feature>
<dbReference type="InterPro" id="IPR003689">
    <property type="entry name" value="ZIP"/>
</dbReference>
<keyword evidence="3 6" id="KW-1133">Transmembrane helix</keyword>
<feature type="transmembrane region" description="Helical" evidence="6">
    <location>
        <begin position="6"/>
        <end position="26"/>
    </location>
</feature>
<dbReference type="PANTHER" id="PTHR11040">
    <property type="entry name" value="ZINC/IRON TRANSPORTER"/>
    <property type="match status" value="1"/>
</dbReference>
<evidence type="ECO:0000256" key="1">
    <source>
        <dbReference type="ARBA" id="ARBA00004141"/>
    </source>
</evidence>
<feature type="region of interest" description="Disordered" evidence="5">
    <location>
        <begin position="183"/>
        <end position="219"/>
    </location>
</feature>
<evidence type="ECO:0000313" key="8">
    <source>
        <dbReference type="Proteomes" id="UP000494165"/>
    </source>
</evidence>
<evidence type="ECO:0000256" key="3">
    <source>
        <dbReference type="ARBA" id="ARBA00022989"/>
    </source>
</evidence>
<dbReference type="EMBL" id="CADEPI010000037">
    <property type="protein sequence ID" value="CAB3368389.1"/>
    <property type="molecule type" value="Genomic_DNA"/>
</dbReference>
<comment type="subcellular location">
    <subcellularLocation>
        <location evidence="1">Membrane</location>
        <topology evidence="1">Multi-pass membrane protein</topology>
    </subcellularLocation>
</comment>
<evidence type="ECO:0000256" key="2">
    <source>
        <dbReference type="ARBA" id="ARBA00022692"/>
    </source>
</evidence>
<evidence type="ECO:0000256" key="4">
    <source>
        <dbReference type="ARBA" id="ARBA00023136"/>
    </source>
</evidence>
<protein>
    <recommendedName>
        <fullName evidence="9">Zinc/iron permease</fullName>
    </recommendedName>
</protein>
<name>A0A8S1CFQ0_9INSE</name>
<dbReference type="PANTHER" id="PTHR11040:SF203">
    <property type="entry name" value="FI18611P1-RELATED"/>
    <property type="match status" value="1"/>
</dbReference>
<feature type="transmembrane region" description="Helical" evidence="6">
    <location>
        <begin position="253"/>
        <end position="276"/>
    </location>
</feature>
<feature type="transmembrane region" description="Helical" evidence="6">
    <location>
        <begin position="89"/>
        <end position="110"/>
    </location>
</feature>
<evidence type="ECO:0000256" key="5">
    <source>
        <dbReference type="SAM" id="MobiDB-lite"/>
    </source>
</evidence>
<sequence>MGPTAAKWIALVTLGLVSFTLGVIPIKLSSALKWTRHGCQKSPRSQLVLSALLCFGAGVLLATALTHMLPEVRKNIDDVITADPNFPPILKHFPLTEVLLAVGFFIVYGLDELVHSSLYRNQHSHYEHIEATPQNGPSSHSHSHCPPTGVVEQEPRPSAATSLIRNTSGLHHYGATECHSKHVVQSEAHASHSPSTDKKGDSGHGHGHSHSRRSSLKEQPMTATSGLLALLALSIHAVIEGLAIGLQNSTTNVFFLLLAVSTHKLVIAFCLGMEMCSGWGASRTTRKFHVTFMAVFSGMSSLGILIGLMLMGSGEPGGLLIQV</sequence>
<feature type="compositionally biased region" description="Basic and acidic residues" evidence="5">
    <location>
        <begin position="195"/>
        <end position="204"/>
    </location>
</feature>
<evidence type="ECO:0000313" key="7">
    <source>
        <dbReference type="EMBL" id="CAB3368389.1"/>
    </source>
</evidence>
<feature type="transmembrane region" description="Helical" evidence="6">
    <location>
        <begin position="288"/>
        <end position="310"/>
    </location>
</feature>
<evidence type="ECO:0000256" key="6">
    <source>
        <dbReference type="SAM" id="Phobius"/>
    </source>
</evidence>
<dbReference type="GO" id="GO:0005385">
    <property type="term" value="F:zinc ion transmembrane transporter activity"/>
    <property type="evidence" value="ECO:0007669"/>
    <property type="project" value="TreeGrafter"/>
</dbReference>
<feature type="transmembrane region" description="Helical" evidence="6">
    <location>
        <begin position="227"/>
        <end position="247"/>
    </location>
</feature>
<dbReference type="AlphaFoldDB" id="A0A8S1CFQ0"/>
<dbReference type="OrthoDB" id="448280at2759"/>